<dbReference type="GO" id="GO:0004180">
    <property type="term" value="F:carboxypeptidase activity"/>
    <property type="evidence" value="ECO:0007669"/>
    <property type="project" value="UniProtKB-ARBA"/>
</dbReference>
<proteinExistence type="inferred from homology"/>
<feature type="domain" description="L,D-TPase catalytic" evidence="8">
    <location>
        <begin position="302"/>
        <end position="478"/>
    </location>
</feature>
<dbReference type="GO" id="GO:0008360">
    <property type="term" value="P:regulation of cell shape"/>
    <property type="evidence" value="ECO:0007669"/>
    <property type="project" value="UniProtKB-UniRule"/>
</dbReference>
<feature type="active site" description="Nucleophile" evidence="7">
    <location>
        <position position="453"/>
    </location>
</feature>
<accession>A0AAE3LRF2</accession>
<keyword evidence="3" id="KW-0808">Transferase</keyword>
<evidence type="ECO:0000256" key="6">
    <source>
        <dbReference type="ARBA" id="ARBA00023316"/>
    </source>
</evidence>
<evidence type="ECO:0000256" key="4">
    <source>
        <dbReference type="ARBA" id="ARBA00022960"/>
    </source>
</evidence>
<dbReference type="CDD" id="cd16913">
    <property type="entry name" value="YkuD_like"/>
    <property type="match status" value="1"/>
</dbReference>
<dbReference type="PROSITE" id="PS52029">
    <property type="entry name" value="LD_TPASE"/>
    <property type="match status" value="1"/>
</dbReference>
<dbReference type="EMBL" id="JAOYFC010000001">
    <property type="protein sequence ID" value="MCV6824429.1"/>
    <property type="molecule type" value="Genomic_DNA"/>
</dbReference>
<dbReference type="Gene3D" id="1.10.101.10">
    <property type="entry name" value="PGBD-like superfamily/PGBD"/>
    <property type="match status" value="1"/>
</dbReference>
<dbReference type="RefSeq" id="WP_263953305.1">
    <property type="nucleotide sequence ID" value="NZ_JAOYFC010000001.1"/>
</dbReference>
<evidence type="ECO:0000259" key="8">
    <source>
        <dbReference type="PROSITE" id="PS52029"/>
    </source>
</evidence>
<name>A0AAE3LRF2_9RHOB</name>
<dbReference type="InterPro" id="IPR052905">
    <property type="entry name" value="LD-transpeptidase_YkuD-like"/>
</dbReference>
<dbReference type="Gene3D" id="2.40.440.10">
    <property type="entry name" value="L,D-transpeptidase catalytic domain-like"/>
    <property type="match status" value="1"/>
</dbReference>
<evidence type="ECO:0000313" key="10">
    <source>
        <dbReference type="Proteomes" id="UP001208041"/>
    </source>
</evidence>
<keyword evidence="5 7" id="KW-0573">Peptidoglycan synthesis</keyword>
<dbReference type="Pfam" id="PF01471">
    <property type="entry name" value="PG_binding_1"/>
    <property type="match status" value="1"/>
</dbReference>
<feature type="active site" description="Proton donor/acceptor" evidence="7">
    <location>
        <position position="434"/>
    </location>
</feature>
<dbReference type="InterPro" id="IPR036365">
    <property type="entry name" value="PGBD-like_sf"/>
</dbReference>
<dbReference type="GO" id="GO:0009252">
    <property type="term" value="P:peptidoglycan biosynthetic process"/>
    <property type="evidence" value="ECO:0007669"/>
    <property type="project" value="UniProtKB-KW"/>
</dbReference>
<comment type="pathway">
    <text evidence="1 7">Cell wall biogenesis; peptidoglycan biosynthesis.</text>
</comment>
<protein>
    <submittedName>
        <fullName evidence="9">L,D-transpeptidase family protein</fullName>
    </submittedName>
</protein>
<reference evidence="9" key="1">
    <citation type="submission" date="2022-10" db="EMBL/GenBank/DDBJ databases">
        <authorList>
            <person name="Yue Y."/>
        </authorList>
    </citation>
    <scope>NUCLEOTIDE SEQUENCE</scope>
    <source>
        <strain evidence="9">Z654</strain>
    </source>
</reference>
<dbReference type="PANTHER" id="PTHR41533:SF2">
    <property type="entry name" value="BLR7131 PROTEIN"/>
    <property type="match status" value="1"/>
</dbReference>
<evidence type="ECO:0000256" key="1">
    <source>
        <dbReference type="ARBA" id="ARBA00004752"/>
    </source>
</evidence>
<sequence length="542" mass="60535">MTLSYTRPMRLLGLFASLSFALLLLVAGLVATPAKAEITAFKQAVAEAASKDKAVAAFYRSRGFEPIWTGNSSEDAKRRKAFIAAAGNAAAHALPTERYTPEMIKSILGSAKTQRALGRAEVEMSRLFAQFAQDLSRGVVVPSSIDEGIVREVKRYSSTSILESFAKSSPAAFIKSLAPDTPEYVMLMKQKLVLEKKLASGGWGPTVPGKKLEPGQSNANVVALRNRLMTMGYLKRTSSKTFDANLQKAVQQFQIDHGLLPDGVAGAGTLKEINTPVEQRLKSVMVAMERERWLNGMERGKRHVWVNLTDFHARIIDDGKVTFKTRSVVGRNTHDRRTPEFSDIMEHMVINPTWNVPRSIATKEYLPMLQQNPNAVSHLRLIDSSGRIVSREGADFTQYNARNFPFDIKQPPSRGNALGLVKFMFPNRHNIYLHDTPEKHLFQREARSFSHGCIRLRDPFDFAYTLLAPQVSNPQAYFKERLDTGRETVVELDVHVPVHLVYRTAVAVPKGKMNYRRDVYGRDAKIFAAMSKAGVELRAVQS</sequence>
<evidence type="ECO:0000256" key="3">
    <source>
        <dbReference type="ARBA" id="ARBA00022679"/>
    </source>
</evidence>
<dbReference type="SUPFAM" id="SSF47090">
    <property type="entry name" value="PGBD-like"/>
    <property type="match status" value="1"/>
</dbReference>
<dbReference type="Proteomes" id="UP001208041">
    <property type="component" value="Unassembled WGS sequence"/>
</dbReference>
<dbReference type="AlphaFoldDB" id="A0AAE3LRF2"/>
<comment type="similarity">
    <text evidence="2">Belongs to the YkuD family.</text>
</comment>
<dbReference type="PANTHER" id="PTHR41533">
    <property type="entry name" value="L,D-TRANSPEPTIDASE HI_1667-RELATED"/>
    <property type="match status" value="1"/>
</dbReference>
<keyword evidence="6 7" id="KW-0961">Cell wall biogenesis/degradation</keyword>
<keyword evidence="4 7" id="KW-0133">Cell shape</keyword>
<dbReference type="InterPro" id="IPR045380">
    <property type="entry name" value="LD_TPept_scaffold_dom"/>
</dbReference>
<dbReference type="GO" id="GO:0016740">
    <property type="term" value="F:transferase activity"/>
    <property type="evidence" value="ECO:0007669"/>
    <property type="project" value="UniProtKB-KW"/>
</dbReference>
<dbReference type="InterPro" id="IPR002477">
    <property type="entry name" value="Peptidoglycan-bd-like"/>
</dbReference>
<keyword evidence="10" id="KW-1185">Reference proteome</keyword>
<dbReference type="Pfam" id="PF20142">
    <property type="entry name" value="Scaffold"/>
    <property type="match status" value="1"/>
</dbReference>
<gene>
    <name evidence="9" type="ORF">OH136_07645</name>
</gene>
<evidence type="ECO:0000256" key="7">
    <source>
        <dbReference type="PROSITE-ProRule" id="PRU01373"/>
    </source>
</evidence>
<organism evidence="9 10">
    <name type="scientific">Halocynthiibacter halioticoli</name>
    <dbReference type="NCBI Taxonomy" id="2986804"/>
    <lineage>
        <taxon>Bacteria</taxon>
        <taxon>Pseudomonadati</taxon>
        <taxon>Pseudomonadota</taxon>
        <taxon>Alphaproteobacteria</taxon>
        <taxon>Rhodobacterales</taxon>
        <taxon>Paracoccaceae</taxon>
        <taxon>Halocynthiibacter</taxon>
    </lineage>
</organism>
<dbReference type="GO" id="GO:0071555">
    <property type="term" value="P:cell wall organization"/>
    <property type="evidence" value="ECO:0007669"/>
    <property type="project" value="UniProtKB-UniRule"/>
</dbReference>
<dbReference type="InterPro" id="IPR036366">
    <property type="entry name" value="PGBDSf"/>
</dbReference>
<dbReference type="InterPro" id="IPR038063">
    <property type="entry name" value="Transpep_catalytic_dom"/>
</dbReference>
<evidence type="ECO:0000256" key="5">
    <source>
        <dbReference type="ARBA" id="ARBA00022984"/>
    </source>
</evidence>
<dbReference type="InterPro" id="IPR005490">
    <property type="entry name" value="LD_TPept_cat_dom"/>
</dbReference>
<dbReference type="SUPFAM" id="SSF141523">
    <property type="entry name" value="L,D-transpeptidase catalytic domain-like"/>
    <property type="match status" value="1"/>
</dbReference>
<dbReference type="Pfam" id="PF03734">
    <property type="entry name" value="YkuD"/>
    <property type="match status" value="1"/>
</dbReference>
<evidence type="ECO:0000256" key="2">
    <source>
        <dbReference type="ARBA" id="ARBA00005992"/>
    </source>
</evidence>
<evidence type="ECO:0000313" key="9">
    <source>
        <dbReference type="EMBL" id="MCV6824429.1"/>
    </source>
</evidence>
<comment type="caution">
    <text evidence="9">The sequence shown here is derived from an EMBL/GenBank/DDBJ whole genome shotgun (WGS) entry which is preliminary data.</text>
</comment>